<evidence type="ECO:0000259" key="3">
    <source>
        <dbReference type="Pfam" id="PF01408"/>
    </source>
</evidence>
<reference evidence="5 6" key="1">
    <citation type="journal article" date="2010" name="Stand. Genomic Sci.">
        <title>Complete genome sequence of Conexibacter woesei type strain (ID131577).</title>
        <authorList>
            <person name="Pukall R."/>
            <person name="Lapidus A."/>
            <person name="Glavina Del Rio T."/>
            <person name="Copeland A."/>
            <person name="Tice H."/>
            <person name="Cheng J.-F."/>
            <person name="Lucas S."/>
            <person name="Chen F."/>
            <person name="Nolan M."/>
            <person name="Bruce D."/>
            <person name="Goodwin L."/>
            <person name="Pitluck S."/>
            <person name="Mavromatis K."/>
            <person name="Ivanova N."/>
            <person name="Ovchinnikova G."/>
            <person name="Pati A."/>
            <person name="Chen A."/>
            <person name="Palaniappan K."/>
            <person name="Land M."/>
            <person name="Hauser L."/>
            <person name="Chang Y.-J."/>
            <person name="Jeffries C.D."/>
            <person name="Chain P."/>
            <person name="Meincke L."/>
            <person name="Sims D."/>
            <person name="Brettin T."/>
            <person name="Detter J.C."/>
            <person name="Rohde M."/>
            <person name="Goeker M."/>
            <person name="Bristow J."/>
            <person name="Eisen J.A."/>
            <person name="Markowitz V."/>
            <person name="Kyrpides N.C."/>
            <person name="Klenk H.-P."/>
            <person name="Hugenholtz P."/>
        </authorList>
    </citation>
    <scope>NUCLEOTIDE SEQUENCE [LARGE SCALE GENOMIC DNA]</scope>
    <source>
        <strain evidence="6">DSM 14684 / CIP 108061 / JCM 11494 / NBRC 100937 / ID131577</strain>
    </source>
</reference>
<dbReference type="InterPro" id="IPR055170">
    <property type="entry name" value="GFO_IDH_MocA-like_dom"/>
</dbReference>
<dbReference type="InterPro" id="IPR051317">
    <property type="entry name" value="Gfo/Idh/MocA_oxidoreduct"/>
</dbReference>
<proteinExistence type="inferred from homology"/>
<dbReference type="EMBL" id="CP001854">
    <property type="protein sequence ID" value="ADB52581.1"/>
    <property type="molecule type" value="Genomic_DNA"/>
</dbReference>
<dbReference type="Proteomes" id="UP000008229">
    <property type="component" value="Chromosome"/>
</dbReference>
<feature type="domain" description="Gfo/Idh/MocA-like oxidoreductase N-terminal" evidence="3">
    <location>
        <begin position="7"/>
        <end position="128"/>
    </location>
</feature>
<comment type="similarity">
    <text evidence="1">Belongs to the Gfo/Idh/MocA family.</text>
</comment>
<evidence type="ECO:0000256" key="2">
    <source>
        <dbReference type="ARBA" id="ARBA00023002"/>
    </source>
</evidence>
<dbReference type="Gene3D" id="3.40.50.720">
    <property type="entry name" value="NAD(P)-binding Rossmann-like Domain"/>
    <property type="match status" value="1"/>
</dbReference>
<dbReference type="InterPro" id="IPR000683">
    <property type="entry name" value="Gfo/Idh/MocA-like_OxRdtase_N"/>
</dbReference>
<dbReference type="Gene3D" id="3.30.360.10">
    <property type="entry name" value="Dihydrodipicolinate Reductase, domain 2"/>
    <property type="match status" value="1"/>
</dbReference>
<gene>
    <name evidence="5" type="ordered locus">Cwoe_4166</name>
</gene>
<dbReference type="InterPro" id="IPR036291">
    <property type="entry name" value="NAD(P)-bd_dom_sf"/>
</dbReference>
<evidence type="ECO:0000259" key="4">
    <source>
        <dbReference type="Pfam" id="PF22725"/>
    </source>
</evidence>
<dbReference type="Pfam" id="PF01408">
    <property type="entry name" value="GFO_IDH_MocA"/>
    <property type="match status" value="1"/>
</dbReference>
<dbReference type="HOGENOM" id="CLU_023194_19_1_11"/>
<organism evidence="5 6">
    <name type="scientific">Conexibacter woesei (strain DSM 14684 / CCUG 47730 / CIP 108061 / JCM 11494 / NBRC 100937 / ID131577)</name>
    <dbReference type="NCBI Taxonomy" id="469383"/>
    <lineage>
        <taxon>Bacteria</taxon>
        <taxon>Bacillati</taxon>
        <taxon>Actinomycetota</taxon>
        <taxon>Thermoleophilia</taxon>
        <taxon>Solirubrobacterales</taxon>
        <taxon>Conexibacteraceae</taxon>
        <taxon>Conexibacter</taxon>
    </lineage>
</organism>
<dbReference type="RefSeq" id="WP_012935632.1">
    <property type="nucleotide sequence ID" value="NC_013739.1"/>
</dbReference>
<sequence length="358" mass="37619">MDGMSNLRAAVIGYGLAGEVFHAPLLAATPGLEVAAIVSANAERAARARAAHPGAEVVARADDVWARADALDLVVVAAPNAAHVPLARAAIDHGLAVVVDKPLAIDAAAARGLVDHAERAGTLLTVFHNRRWDADQRTLRRLLAEGRLGEPLRYEARFERWRPRPADAWRRSADPATGGGELLDLGSHLVDQAVQLFGPVATVAAELSATEPGVPEDTIFLSLLHRGGMRSHLWASSRCPAPGARMRVLGSEAAFVVEHEDRQEAALKAGRRPGGEEPWGVVPESAWGRVVVGDASEPVPSELGHWDAFYTGLAAALRDGAPPPVDPHDAVAVLDVLGAARVSAAEGRAVRVGDPARG</sequence>
<keyword evidence="2" id="KW-0560">Oxidoreductase</keyword>
<evidence type="ECO:0000256" key="1">
    <source>
        <dbReference type="ARBA" id="ARBA00010928"/>
    </source>
</evidence>
<protein>
    <submittedName>
        <fullName evidence="5">Oxidoreductase domain protein</fullName>
    </submittedName>
</protein>
<name>D3F5N2_CONWI</name>
<dbReference type="SUPFAM" id="SSF51735">
    <property type="entry name" value="NAD(P)-binding Rossmann-fold domains"/>
    <property type="match status" value="1"/>
</dbReference>
<dbReference type="STRING" id="469383.Cwoe_4166"/>
<dbReference type="SUPFAM" id="SSF55347">
    <property type="entry name" value="Glyceraldehyde-3-phosphate dehydrogenase-like, C-terminal domain"/>
    <property type="match status" value="1"/>
</dbReference>
<dbReference type="AlphaFoldDB" id="D3F5N2"/>
<dbReference type="eggNOG" id="COG0673">
    <property type="taxonomic scope" value="Bacteria"/>
</dbReference>
<evidence type="ECO:0000313" key="6">
    <source>
        <dbReference type="Proteomes" id="UP000008229"/>
    </source>
</evidence>
<dbReference type="PANTHER" id="PTHR43708:SF5">
    <property type="entry name" value="CONSERVED EXPRESSED OXIDOREDUCTASE (EUROFUNG)-RELATED"/>
    <property type="match status" value="1"/>
</dbReference>
<feature type="domain" description="GFO/IDH/MocA-like oxidoreductase" evidence="4">
    <location>
        <begin position="137"/>
        <end position="255"/>
    </location>
</feature>
<dbReference type="Pfam" id="PF22725">
    <property type="entry name" value="GFO_IDH_MocA_C3"/>
    <property type="match status" value="1"/>
</dbReference>
<accession>D3F5N2</accession>
<reference evidence="6" key="2">
    <citation type="submission" date="2010-01" db="EMBL/GenBank/DDBJ databases">
        <title>The complete genome of Conexibacter woesei DSM 14684.</title>
        <authorList>
            <consortium name="US DOE Joint Genome Institute (JGI-PGF)"/>
            <person name="Lucas S."/>
            <person name="Copeland A."/>
            <person name="Lapidus A."/>
            <person name="Glavina del Rio T."/>
            <person name="Dalin E."/>
            <person name="Tice H."/>
            <person name="Bruce D."/>
            <person name="Goodwin L."/>
            <person name="Pitluck S."/>
            <person name="Kyrpides N."/>
            <person name="Mavromatis K."/>
            <person name="Ivanova N."/>
            <person name="Mikhailova N."/>
            <person name="Chertkov O."/>
            <person name="Brettin T."/>
            <person name="Detter J.C."/>
            <person name="Han C."/>
            <person name="Larimer F."/>
            <person name="Land M."/>
            <person name="Hauser L."/>
            <person name="Markowitz V."/>
            <person name="Cheng J.-F."/>
            <person name="Hugenholtz P."/>
            <person name="Woyke T."/>
            <person name="Wu D."/>
            <person name="Pukall R."/>
            <person name="Steenblock K."/>
            <person name="Schneider S."/>
            <person name="Klenk H.-P."/>
            <person name="Eisen J.A."/>
        </authorList>
    </citation>
    <scope>NUCLEOTIDE SEQUENCE [LARGE SCALE GENOMIC DNA]</scope>
    <source>
        <strain evidence="6">DSM 14684 / CIP 108061 / JCM 11494 / NBRC 100937 / ID131577</strain>
    </source>
</reference>
<dbReference type="KEGG" id="cwo:Cwoe_4166"/>
<dbReference type="PANTHER" id="PTHR43708">
    <property type="entry name" value="CONSERVED EXPRESSED OXIDOREDUCTASE (EUROFUNG)"/>
    <property type="match status" value="1"/>
</dbReference>
<dbReference type="GO" id="GO:0000166">
    <property type="term" value="F:nucleotide binding"/>
    <property type="evidence" value="ECO:0007669"/>
    <property type="project" value="InterPro"/>
</dbReference>
<dbReference type="GO" id="GO:0016491">
    <property type="term" value="F:oxidoreductase activity"/>
    <property type="evidence" value="ECO:0007669"/>
    <property type="project" value="UniProtKB-KW"/>
</dbReference>
<keyword evidence="6" id="KW-1185">Reference proteome</keyword>
<evidence type="ECO:0000313" key="5">
    <source>
        <dbReference type="EMBL" id="ADB52581.1"/>
    </source>
</evidence>